<sequence length="91" mass="10276">MRFKSLATVAIFALWGVSQTLASEVMMEDFKLQPETRWRFFTDTVMGGASSGQMRFVAENGRTHAQMTGRVSLENNGGFIQMQMDPRRHSA</sequence>
<keyword evidence="1" id="KW-0732">Signal</keyword>
<proteinExistence type="predicted"/>
<evidence type="ECO:0000259" key="2">
    <source>
        <dbReference type="Pfam" id="PF08547"/>
    </source>
</evidence>
<name>A0A4R2C4J9_SHIGR</name>
<dbReference type="Pfam" id="PF08547">
    <property type="entry name" value="CIA30"/>
    <property type="match status" value="1"/>
</dbReference>
<dbReference type="RefSeq" id="WP_210234696.1">
    <property type="nucleotide sequence ID" value="NZ_BAABEI010000014.1"/>
</dbReference>
<dbReference type="InterPro" id="IPR013857">
    <property type="entry name" value="NADH-UbQ_OxRdtase-assoc_prot30"/>
</dbReference>
<dbReference type="EMBL" id="SLVX01000032">
    <property type="protein sequence ID" value="TCN34733.1"/>
    <property type="molecule type" value="Genomic_DNA"/>
</dbReference>
<feature type="domain" description="NADH:ubiquinone oxidoreductase intermediate-associated protein 30" evidence="2">
    <location>
        <begin position="34"/>
        <end position="84"/>
    </location>
</feature>
<evidence type="ECO:0000313" key="4">
    <source>
        <dbReference type="Proteomes" id="UP000295351"/>
    </source>
</evidence>
<evidence type="ECO:0000313" key="3">
    <source>
        <dbReference type="EMBL" id="TCN34733.1"/>
    </source>
</evidence>
<reference evidence="3 4" key="1">
    <citation type="submission" date="2019-03" db="EMBL/GenBank/DDBJ databases">
        <title>Genomic Encyclopedia of Type Strains, Phase IV (KMG-IV): sequencing the most valuable type-strain genomes for metagenomic binning, comparative biology and taxonomic classification.</title>
        <authorList>
            <person name="Goeker M."/>
        </authorList>
    </citation>
    <scope>NUCLEOTIDE SEQUENCE [LARGE SCALE GENOMIC DNA]</scope>
    <source>
        <strain evidence="3 4">DSM 18401</strain>
    </source>
</reference>
<gene>
    <name evidence="3" type="ORF">EV665_13218</name>
</gene>
<dbReference type="AlphaFoldDB" id="A0A4R2C4J9"/>
<keyword evidence="4" id="KW-1185">Reference proteome</keyword>
<feature type="signal peptide" evidence="1">
    <location>
        <begin position="1"/>
        <end position="22"/>
    </location>
</feature>
<comment type="caution">
    <text evidence="3">The sequence shown here is derived from an EMBL/GenBank/DDBJ whole genome shotgun (WGS) entry which is preliminary data.</text>
</comment>
<dbReference type="Proteomes" id="UP000295351">
    <property type="component" value="Unassembled WGS sequence"/>
</dbReference>
<protein>
    <submittedName>
        <fullName evidence="3">Complex I intermediate-associated protein 30 (CIA30)</fullName>
    </submittedName>
</protein>
<organism evidence="3 4">
    <name type="scientific">Shinella granuli</name>
    <dbReference type="NCBI Taxonomy" id="323621"/>
    <lineage>
        <taxon>Bacteria</taxon>
        <taxon>Pseudomonadati</taxon>
        <taxon>Pseudomonadota</taxon>
        <taxon>Alphaproteobacteria</taxon>
        <taxon>Hyphomicrobiales</taxon>
        <taxon>Rhizobiaceae</taxon>
        <taxon>Shinella</taxon>
    </lineage>
</organism>
<accession>A0A4R2C4J9</accession>
<evidence type="ECO:0000256" key="1">
    <source>
        <dbReference type="SAM" id="SignalP"/>
    </source>
</evidence>
<feature type="chain" id="PRO_5020593199" evidence="1">
    <location>
        <begin position="23"/>
        <end position="91"/>
    </location>
</feature>